<dbReference type="InterPro" id="IPR016778">
    <property type="entry name" value="Competence_ComB"/>
</dbReference>
<gene>
    <name evidence="1" type="ordered locus">Asuc_0691</name>
</gene>
<dbReference type="PIRSF" id="PIRSF020785">
    <property type="entry name" value="Competence_ComB"/>
    <property type="match status" value="1"/>
</dbReference>
<dbReference type="Proteomes" id="UP000001114">
    <property type="component" value="Chromosome"/>
</dbReference>
<organism evidence="1 2">
    <name type="scientific">Actinobacillus succinogenes (strain ATCC 55618 / DSM 22257 / CCUG 43843 / 130Z)</name>
    <dbReference type="NCBI Taxonomy" id="339671"/>
    <lineage>
        <taxon>Bacteria</taxon>
        <taxon>Pseudomonadati</taxon>
        <taxon>Pseudomonadota</taxon>
        <taxon>Gammaproteobacteria</taxon>
        <taxon>Pasteurellales</taxon>
        <taxon>Pasteurellaceae</taxon>
        <taxon>Actinobacillus</taxon>
    </lineage>
</organism>
<name>A6VM67_ACTSZ</name>
<dbReference type="KEGG" id="asu:Asuc_0691"/>
<evidence type="ECO:0000313" key="2">
    <source>
        <dbReference type="Proteomes" id="UP000001114"/>
    </source>
</evidence>
<dbReference type="EMBL" id="CP000746">
    <property type="protein sequence ID" value="ABR74064.1"/>
    <property type="molecule type" value="Genomic_DNA"/>
</dbReference>
<dbReference type="AlphaFoldDB" id="A6VM67"/>
<dbReference type="RefSeq" id="WP_012072444.1">
    <property type="nucleotide sequence ID" value="NC_009655.1"/>
</dbReference>
<dbReference type="STRING" id="339671.Asuc_0691"/>
<reference evidence="2" key="1">
    <citation type="journal article" date="2010" name="BMC Genomics">
        <title>A genomic perspective on the potential of Actinobacillus succinogenes for industrial succinate production.</title>
        <authorList>
            <person name="McKinlay J.B."/>
            <person name="Laivenieks M."/>
            <person name="Schindler B.D."/>
            <person name="McKinlay A.A."/>
            <person name="Siddaramappa S."/>
            <person name="Challacombe J.F."/>
            <person name="Lowry S.R."/>
            <person name="Clum A."/>
            <person name="Lapidus A.L."/>
            <person name="Burkhart K.B."/>
            <person name="Harkins V."/>
            <person name="Vieille C."/>
        </authorList>
    </citation>
    <scope>NUCLEOTIDE SEQUENCE [LARGE SCALE GENOMIC DNA]</scope>
    <source>
        <strain evidence="2">ATCC 55618 / DSM 22257 / CCUG 43843 / 130Z</strain>
    </source>
</reference>
<proteinExistence type="predicted"/>
<evidence type="ECO:0000313" key="1">
    <source>
        <dbReference type="EMBL" id="ABR74064.1"/>
    </source>
</evidence>
<accession>A6VM67</accession>
<dbReference type="OrthoDB" id="5679138at2"/>
<protein>
    <submittedName>
        <fullName evidence="1">Fimbrial assembly family protein</fullName>
    </submittedName>
</protein>
<dbReference type="HOGENOM" id="CLU_132471_0_0_6"/>
<sequence>MVNLLPWRLTAHRQRSRQAFKRLMLALSIFFAADIVLWRLNIHAESALNHSQNELEQINRKLPPLIAQVRRQQQHLMKQENNRPVTRERIQQTMDVLQQLPFIQGELSDFTLDAQRITLKGETKNQQEFEQIQQFLNNLPTLDSKLHQFRPQQNELHFEFHLFGENAP</sequence>
<dbReference type="eggNOG" id="COG3166">
    <property type="taxonomic scope" value="Bacteria"/>
</dbReference>
<keyword evidence="2" id="KW-1185">Reference proteome</keyword>